<dbReference type="SUPFAM" id="SSF48452">
    <property type="entry name" value="TPR-like"/>
    <property type="match status" value="1"/>
</dbReference>
<protein>
    <submittedName>
        <fullName evidence="2">Uncharacterized protein</fullName>
    </submittedName>
</protein>
<dbReference type="InterPro" id="IPR011990">
    <property type="entry name" value="TPR-like_helical_dom_sf"/>
</dbReference>
<dbReference type="OrthoDB" id="2940457at2"/>
<dbReference type="Gene3D" id="1.25.40.10">
    <property type="entry name" value="Tetratricopeptide repeat domain"/>
    <property type="match status" value="1"/>
</dbReference>
<name>A0A1H3Q8Z6_9BACI</name>
<keyword evidence="1" id="KW-1133">Transmembrane helix</keyword>
<evidence type="ECO:0000313" key="3">
    <source>
        <dbReference type="Proteomes" id="UP000198935"/>
    </source>
</evidence>
<sequence>MASYRETIRLDPQNDWYAGIFHLFLCKNGHFQEAENFEQAALQGIEKKGVIFARFVWSYFILRKYKKAQEYINEAFKLDPGNEMISVLFKTIYPTKNPVVQAMRAVNGILWIYPIDFFWRLFKEKVSDGTIAAILYFLVFVAVAVIFQEKFLIALVIYLLLLFISLKLENRILKKAGFKGNAIVRMNSWGQTAAREAMKNAFDNRHAHAVSLHEPETNHQQRIP</sequence>
<keyword evidence="1" id="KW-0812">Transmembrane</keyword>
<gene>
    <name evidence="2" type="ORF">SAMN05421736_10656</name>
</gene>
<dbReference type="STRING" id="1503961.SAMN05421736_10656"/>
<dbReference type="Proteomes" id="UP000198935">
    <property type="component" value="Unassembled WGS sequence"/>
</dbReference>
<reference evidence="3" key="1">
    <citation type="submission" date="2016-10" db="EMBL/GenBank/DDBJ databases">
        <authorList>
            <person name="Varghese N."/>
            <person name="Submissions S."/>
        </authorList>
    </citation>
    <scope>NUCLEOTIDE SEQUENCE [LARGE SCALE GENOMIC DNA]</scope>
    <source>
        <strain evidence="3">SP</strain>
    </source>
</reference>
<dbReference type="AlphaFoldDB" id="A0A1H3Q8Z6"/>
<accession>A0A1H3Q8Z6</accession>
<keyword evidence="1" id="KW-0472">Membrane</keyword>
<dbReference type="EMBL" id="FNPI01000006">
    <property type="protein sequence ID" value="SDZ09558.1"/>
    <property type="molecule type" value="Genomic_DNA"/>
</dbReference>
<organism evidence="2 3">
    <name type="scientific">Evansella caseinilytica</name>
    <dbReference type="NCBI Taxonomy" id="1503961"/>
    <lineage>
        <taxon>Bacteria</taxon>
        <taxon>Bacillati</taxon>
        <taxon>Bacillota</taxon>
        <taxon>Bacilli</taxon>
        <taxon>Bacillales</taxon>
        <taxon>Bacillaceae</taxon>
        <taxon>Evansella</taxon>
    </lineage>
</organism>
<keyword evidence="3" id="KW-1185">Reference proteome</keyword>
<feature type="transmembrane region" description="Helical" evidence="1">
    <location>
        <begin position="151"/>
        <end position="168"/>
    </location>
</feature>
<feature type="transmembrane region" description="Helical" evidence="1">
    <location>
        <begin position="126"/>
        <end position="145"/>
    </location>
</feature>
<proteinExistence type="predicted"/>
<evidence type="ECO:0000313" key="2">
    <source>
        <dbReference type="EMBL" id="SDZ09558.1"/>
    </source>
</evidence>
<evidence type="ECO:0000256" key="1">
    <source>
        <dbReference type="SAM" id="Phobius"/>
    </source>
</evidence>